<gene>
    <name evidence="3" type="ORF">AOQ84DRAFT_124757</name>
</gene>
<dbReference type="SUPFAM" id="SSF81383">
    <property type="entry name" value="F-box domain"/>
    <property type="match status" value="2"/>
</dbReference>
<protein>
    <recommendedName>
        <fullName evidence="2">F-box domain-containing protein</fullName>
    </recommendedName>
</protein>
<dbReference type="CDD" id="cd09917">
    <property type="entry name" value="F-box_SF"/>
    <property type="match status" value="2"/>
</dbReference>
<dbReference type="AlphaFoldDB" id="A0A8E2F9P0"/>
<feature type="region of interest" description="Disordered" evidence="1">
    <location>
        <begin position="87"/>
        <end position="110"/>
    </location>
</feature>
<evidence type="ECO:0000313" key="4">
    <source>
        <dbReference type="Proteomes" id="UP000250140"/>
    </source>
</evidence>
<dbReference type="EMBL" id="KV748776">
    <property type="protein sequence ID" value="OCL13150.1"/>
    <property type="molecule type" value="Genomic_DNA"/>
</dbReference>
<dbReference type="Proteomes" id="UP000250140">
    <property type="component" value="Unassembled WGS sequence"/>
</dbReference>
<keyword evidence="4" id="KW-1185">Reference proteome</keyword>
<accession>A0A8E2F9P0</accession>
<name>A0A8E2F9P0_9PEZI</name>
<evidence type="ECO:0000259" key="2">
    <source>
        <dbReference type="SMART" id="SM00256"/>
    </source>
</evidence>
<evidence type="ECO:0000256" key="1">
    <source>
        <dbReference type="SAM" id="MobiDB-lite"/>
    </source>
</evidence>
<reference evidence="3 4" key="1">
    <citation type="journal article" date="2016" name="Nat. Commun.">
        <title>Ectomycorrhizal ecology is imprinted in the genome of the dominant symbiotic fungus Cenococcum geophilum.</title>
        <authorList>
            <consortium name="DOE Joint Genome Institute"/>
            <person name="Peter M."/>
            <person name="Kohler A."/>
            <person name="Ohm R.A."/>
            <person name="Kuo A."/>
            <person name="Krutzmann J."/>
            <person name="Morin E."/>
            <person name="Arend M."/>
            <person name="Barry K.W."/>
            <person name="Binder M."/>
            <person name="Choi C."/>
            <person name="Clum A."/>
            <person name="Copeland A."/>
            <person name="Grisel N."/>
            <person name="Haridas S."/>
            <person name="Kipfer T."/>
            <person name="LaButti K."/>
            <person name="Lindquist E."/>
            <person name="Lipzen A."/>
            <person name="Maire R."/>
            <person name="Meier B."/>
            <person name="Mihaltcheva S."/>
            <person name="Molinier V."/>
            <person name="Murat C."/>
            <person name="Poggeler S."/>
            <person name="Quandt C.A."/>
            <person name="Sperisen C."/>
            <person name="Tritt A."/>
            <person name="Tisserant E."/>
            <person name="Crous P.W."/>
            <person name="Henrissat B."/>
            <person name="Nehls U."/>
            <person name="Egli S."/>
            <person name="Spatafora J.W."/>
            <person name="Grigoriev I.V."/>
            <person name="Martin F.M."/>
        </authorList>
    </citation>
    <scope>NUCLEOTIDE SEQUENCE [LARGE SCALE GENOMIC DNA]</scope>
    <source>
        <strain evidence="3 4">CBS 207.34</strain>
    </source>
</reference>
<feature type="domain" description="F-box" evidence="2">
    <location>
        <begin position="273"/>
        <end position="313"/>
    </location>
</feature>
<dbReference type="OrthoDB" id="1689567at2759"/>
<dbReference type="SUPFAM" id="SSF69322">
    <property type="entry name" value="Tricorn protease domain 2"/>
    <property type="match status" value="1"/>
</dbReference>
<proteinExistence type="predicted"/>
<evidence type="ECO:0000313" key="3">
    <source>
        <dbReference type="EMBL" id="OCL13150.1"/>
    </source>
</evidence>
<feature type="domain" description="F-box" evidence="2">
    <location>
        <begin position="228"/>
        <end position="267"/>
    </location>
</feature>
<dbReference type="Pfam" id="PF12937">
    <property type="entry name" value="F-box-like"/>
    <property type="match status" value="1"/>
</dbReference>
<sequence length="1038" mass="114506">MCDNSAINAAVNTSTNHTEVDLPSRRSDVLRSVFTSHPRNSRLDRMTLQSARRRISHAEQRRRATFAIRRERPRMSFHKVLSSFFNSGSSGTSTDQVHTRTNSSASDFNAQLKPPYQDSLQSIELVSPEAFIFSGPSLSLEAGSINRCTNSVSLSEASGSIGEDGILEPFLYCDITRSIPDVLHGISTPIEEVDDQLSDAASGSGYLMPNSPPVSIKPPVPFSPTPLLPSHVMGTLCSYLDFTSYKAMRLTCRSWHSALASVIPIKFPASYSLPNEIIQHIYDHLGPKDFNSSRRTCRAWMIASLDRSLLISMLKRGGWWTSTEFDLRNRKRAKQNEILIHGSEEWFLSKRLARECALAANWTGNGLKSTAPIDEHNQAPWVEAARIDFADLASGYAGPEGRHSGGLVFTVSVCGRFLLVAEGGMIYIYELEGNNLHALTSVVCPRRVLAMSMDASSSRFAVAALLDGRMGLVCDLRLGRDSNGEFSATSSSINLDNGRVQRKNSNASLFTGRTYHSGGRISTEEQNVPMMSSQIAKQNNDEHNPMLFNTIDVQAGAEGIQLQDTSNSSSYGRNYINRAWSITLRGRHFAPTTTTNRAAFAYNNSQSIPVETGPRSIYRHLCSDDDPPRSVSICPQRRCVAFGCSAGIELHWVDALTGQDLNRWFPLTAPSDFLYFLPPRPGVDSAKKLRLISSAAHPSDRPSICRRFFSSRPALSLFWGSFGFENRGPSHGSGVANCDHYRATPLSDGYHVLFTDPASSKLFLGSDAPLGGPTKLLRKILLVPPEPDDVPRIYATAADLSWGARVVVAFGDTVVLYSVPPDVFLLSKLEQKAESPEIFASTAFGSEAQTRDWWLNWWQKQDLPLQPYLPDKNPIWPLGVRGTVIGTVNGLIELAIYTSPELTIWAFALDGRAVTWQVDSGQRPLVTAERNVGRDGRVNDQYEVDMEGDIVMADMETDGERSVGFDGHDSTLLPKIPGELRVDNDDYVDSVNISSGEAWYDENGDIVMFDAEDGRPVSWIGEDTMVMHTDKTGSEDLD</sequence>
<feature type="compositionally biased region" description="Polar residues" evidence="1">
    <location>
        <begin position="95"/>
        <end position="109"/>
    </location>
</feature>
<dbReference type="InterPro" id="IPR001810">
    <property type="entry name" value="F-box_dom"/>
</dbReference>
<dbReference type="Pfam" id="PF00646">
    <property type="entry name" value="F-box"/>
    <property type="match status" value="1"/>
</dbReference>
<dbReference type="SMART" id="SM00256">
    <property type="entry name" value="FBOX"/>
    <property type="match status" value="2"/>
</dbReference>
<dbReference type="InterPro" id="IPR036047">
    <property type="entry name" value="F-box-like_dom_sf"/>
</dbReference>
<organism evidence="3 4">
    <name type="scientific">Glonium stellatum</name>
    <dbReference type="NCBI Taxonomy" id="574774"/>
    <lineage>
        <taxon>Eukaryota</taxon>
        <taxon>Fungi</taxon>
        <taxon>Dikarya</taxon>
        <taxon>Ascomycota</taxon>
        <taxon>Pezizomycotina</taxon>
        <taxon>Dothideomycetes</taxon>
        <taxon>Pleosporomycetidae</taxon>
        <taxon>Gloniales</taxon>
        <taxon>Gloniaceae</taxon>
        <taxon>Glonium</taxon>
    </lineage>
</organism>